<dbReference type="RefSeq" id="WP_004077148.1">
    <property type="nucleotide sequence ID" value="NZ_CM001436.1"/>
</dbReference>
<organism evidence="1 2">
    <name type="scientific">Methanoplanus limicola DSM 2279</name>
    <dbReference type="NCBI Taxonomy" id="937775"/>
    <lineage>
        <taxon>Archaea</taxon>
        <taxon>Methanobacteriati</taxon>
        <taxon>Methanobacteriota</taxon>
        <taxon>Stenosarchaea group</taxon>
        <taxon>Methanomicrobia</taxon>
        <taxon>Methanomicrobiales</taxon>
        <taxon>Methanomicrobiaceae</taxon>
        <taxon>Methanoplanus</taxon>
    </lineage>
</organism>
<evidence type="ECO:0000313" key="2">
    <source>
        <dbReference type="Proteomes" id="UP000005741"/>
    </source>
</evidence>
<dbReference type="InParanoid" id="H1Z1S8"/>
<dbReference type="AlphaFoldDB" id="H1Z1S8"/>
<accession>H1Z1S8</accession>
<protein>
    <submittedName>
        <fullName evidence="1">ABC transporter periplasmic protein</fullName>
    </submittedName>
</protein>
<name>H1Z1S8_9EURY</name>
<keyword evidence="2" id="KW-1185">Reference proteome</keyword>
<proteinExistence type="predicted"/>
<dbReference type="Pfam" id="PF04392">
    <property type="entry name" value="ABC_sub_bind"/>
    <property type="match status" value="1"/>
</dbReference>
<dbReference type="STRING" id="937775.Metlim_1286"/>
<dbReference type="InterPro" id="IPR007487">
    <property type="entry name" value="ABC_transpt-TYRBP-like"/>
</dbReference>
<dbReference type="EMBL" id="CM001436">
    <property type="protein sequence ID" value="EHQ35395.1"/>
    <property type="molecule type" value="Genomic_DNA"/>
</dbReference>
<dbReference type="Proteomes" id="UP000005741">
    <property type="component" value="Chromosome"/>
</dbReference>
<sequence length="396" mass="44430">MAVANFRKKLIIAVLAAALISVAVIIFTAIFPSFCAVDNCTDNNLSPVKKNDNSVWNIAVVQGGHHQTYSELLKSFSAGIAEYGWIEGYLTEDTVNLTGTYDVLDYITEECRSDYLNFREEHRFSSEWNKTLRSENLKALKSKSEAGEIDLVIALGTWAGTDCKSLSADIPVIVMGSVNPADTGIAPDFAGDSSGNIYTLYDPDFYYDQFRLYHYFFRFETIGIAYDNSTPESRSYSHIDDLRRFSDDYGVEIVEYYTVDDHPDIEISRRSVYDAYEYLAPLTDAVIITTQNGVSSINAEEFLKPIKKHRVPSFAIDDPELVRYGVLMSFAEPDYDNLGKRYAEAFSRILNGCNVSDISTEYRRDSSIIINLKTAEEIGFEVPPGLVKASDTLYTG</sequence>
<reference evidence="1 2" key="1">
    <citation type="submission" date="2011-10" db="EMBL/GenBank/DDBJ databases">
        <title>The Improved High-Quality Draft genome of Methanoplanus limicola DSM 2279.</title>
        <authorList>
            <consortium name="US DOE Joint Genome Institute (JGI-PGF)"/>
            <person name="Lucas S."/>
            <person name="Copeland A."/>
            <person name="Lapidus A."/>
            <person name="Glavina del Rio T."/>
            <person name="Dalin E."/>
            <person name="Tice H."/>
            <person name="Bruce D."/>
            <person name="Goodwin L."/>
            <person name="Pitluck S."/>
            <person name="Peters L."/>
            <person name="Mikhailova N."/>
            <person name="Lu M."/>
            <person name="Kyrpides N."/>
            <person name="Mavromatis K."/>
            <person name="Ivanova N."/>
            <person name="Markowitz V."/>
            <person name="Cheng J.-F."/>
            <person name="Hugenholtz P."/>
            <person name="Woyke T."/>
            <person name="Wu D."/>
            <person name="Wirth R."/>
            <person name="Brambilla E.-M."/>
            <person name="Klenk H.-P."/>
            <person name="Eisen J.A."/>
        </authorList>
    </citation>
    <scope>NUCLEOTIDE SEQUENCE [LARGE SCALE GENOMIC DNA]</scope>
    <source>
        <strain evidence="1 2">DSM 2279</strain>
    </source>
</reference>
<dbReference type="Gene3D" id="3.40.50.2300">
    <property type="match status" value="2"/>
</dbReference>
<evidence type="ECO:0000313" key="1">
    <source>
        <dbReference type="EMBL" id="EHQ35395.1"/>
    </source>
</evidence>
<dbReference type="PANTHER" id="PTHR35271">
    <property type="entry name" value="ABC TRANSPORTER, SUBSTRATE-BINDING LIPOPROTEIN-RELATED"/>
    <property type="match status" value="1"/>
</dbReference>
<gene>
    <name evidence="1" type="ORF">Metlim_1286</name>
</gene>
<dbReference type="HOGENOM" id="CLU_050532_0_0_2"/>
<dbReference type="PANTHER" id="PTHR35271:SF1">
    <property type="entry name" value="ABC TRANSPORTER, SUBSTRATE-BINDING LIPOPROTEIN"/>
    <property type="match status" value="1"/>
</dbReference>